<dbReference type="InterPro" id="IPR036397">
    <property type="entry name" value="RNaseH_sf"/>
</dbReference>
<dbReference type="InterPro" id="IPR012337">
    <property type="entry name" value="RNaseH-like_sf"/>
</dbReference>
<evidence type="ECO:0000256" key="8">
    <source>
        <dbReference type="SAM" id="Coils"/>
    </source>
</evidence>
<evidence type="ECO:0000256" key="4">
    <source>
        <dbReference type="ARBA" id="ARBA00022723"/>
    </source>
</evidence>
<keyword evidence="5 7" id="KW-0255">Endonuclease</keyword>
<dbReference type="GeneID" id="108565292"/>
<comment type="catalytic activity">
    <reaction evidence="1 7">
        <text>Endonucleolytic cleavage to 5'-phosphomonoester.</text>
        <dbReference type="EC" id="3.1.26.4"/>
    </reaction>
</comment>
<keyword evidence="6 7" id="KW-0378">Hydrolase</keyword>
<dbReference type="InterPro" id="IPR017067">
    <property type="entry name" value="RNase_H1_euk"/>
</dbReference>
<dbReference type="EC" id="3.1.26.4" evidence="7"/>
<evidence type="ECO:0000313" key="11">
    <source>
        <dbReference type="RefSeq" id="XP_017780162.1"/>
    </source>
</evidence>
<dbReference type="InterPro" id="IPR002156">
    <property type="entry name" value="RNaseH_domain"/>
</dbReference>
<organism evidence="10 11">
    <name type="scientific">Nicrophorus vespilloides</name>
    <name type="common">Boreal carrion beetle</name>
    <dbReference type="NCBI Taxonomy" id="110193"/>
    <lineage>
        <taxon>Eukaryota</taxon>
        <taxon>Metazoa</taxon>
        <taxon>Ecdysozoa</taxon>
        <taxon>Arthropoda</taxon>
        <taxon>Hexapoda</taxon>
        <taxon>Insecta</taxon>
        <taxon>Pterygota</taxon>
        <taxon>Neoptera</taxon>
        <taxon>Endopterygota</taxon>
        <taxon>Coleoptera</taxon>
        <taxon>Polyphaga</taxon>
        <taxon>Staphyliniformia</taxon>
        <taxon>Silphidae</taxon>
        <taxon>Nicrophorinae</taxon>
        <taxon>Nicrophorus</taxon>
    </lineage>
</organism>
<dbReference type="SUPFAM" id="SSF53098">
    <property type="entry name" value="Ribonuclease H-like"/>
    <property type="match status" value="1"/>
</dbReference>
<dbReference type="PROSITE" id="PS50879">
    <property type="entry name" value="RNASE_H_1"/>
    <property type="match status" value="1"/>
</dbReference>
<evidence type="ECO:0000259" key="9">
    <source>
        <dbReference type="PROSITE" id="PS50879"/>
    </source>
</evidence>
<reference evidence="11" key="1">
    <citation type="submission" date="2025-08" db="UniProtKB">
        <authorList>
            <consortium name="RefSeq"/>
        </authorList>
    </citation>
    <scope>IDENTIFICATION</scope>
    <source>
        <tissue evidence="11">Whole Larva</tissue>
    </source>
</reference>
<dbReference type="PIRSF" id="PIRSF036852">
    <property type="entry name" value="Ribonuclease_H1_euk"/>
    <property type="match status" value="1"/>
</dbReference>
<evidence type="ECO:0000256" key="1">
    <source>
        <dbReference type="ARBA" id="ARBA00000077"/>
    </source>
</evidence>
<feature type="domain" description="RNase H type-1" evidence="9">
    <location>
        <begin position="103"/>
        <end position="250"/>
    </location>
</feature>
<keyword evidence="3 7" id="KW-0540">Nuclease</keyword>
<dbReference type="PANTHER" id="PTHR10642">
    <property type="entry name" value="RIBONUCLEASE H1"/>
    <property type="match status" value="1"/>
</dbReference>
<evidence type="ECO:0000256" key="7">
    <source>
        <dbReference type="PIRNR" id="PIRNR036852"/>
    </source>
</evidence>
<evidence type="ECO:0000256" key="6">
    <source>
        <dbReference type="ARBA" id="ARBA00022801"/>
    </source>
</evidence>
<keyword evidence="7" id="KW-0460">Magnesium</keyword>
<dbReference type="Proteomes" id="UP000695000">
    <property type="component" value="Unplaced"/>
</dbReference>
<keyword evidence="4 7" id="KW-0479">Metal-binding</keyword>
<keyword evidence="10" id="KW-1185">Reference proteome</keyword>
<dbReference type="RefSeq" id="XP_017780162.1">
    <property type="nucleotide sequence ID" value="XM_017924673.1"/>
</dbReference>
<name>A0ABM1N012_NICVS</name>
<proteinExistence type="inferred from homology"/>
<dbReference type="Pfam" id="PF00075">
    <property type="entry name" value="RNase_H"/>
    <property type="match status" value="1"/>
</dbReference>
<sequence length="251" mass="27949">MIPVLKNLATRLIHLNLTAKGAITHYNNYFTMSDKTVSALMIRLEDAEKTINMLQKEVHLIKKELNKINVPSRSYSTGNKRPLDDIPDIDFDLKRVKGEFCKENDCVVVYTDGACSKNGFAGAKAGIGVWWSENHPLNVSKSTARRNTNNSAEIQACTEACNVAAQNGIDKLVIKTDSQFVINCMTKWIKNWKKNNWKTAAGKPVINKEDLLELEKSSQLLKLVKYEYVPGHKGVAGNEGADRLAVLGAEK</sequence>
<dbReference type="Gene3D" id="3.30.420.10">
    <property type="entry name" value="Ribonuclease H-like superfamily/Ribonuclease H"/>
    <property type="match status" value="1"/>
</dbReference>
<dbReference type="InterPro" id="IPR050092">
    <property type="entry name" value="RNase_H"/>
</dbReference>
<gene>
    <name evidence="11" type="primary">LOC108565292</name>
</gene>
<evidence type="ECO:0000256" key="5">
    <source>
        <dbReference type="ARBA" id="ARBA00022759"/>
    </source>
</evidence>
<dbReference type="PANTHER" id="PTHR10642:SF26">
    <property type="entry name" value="RIBONUCLEASE H1"/>
    <property type="match status" value="1"/>
</dbReference>
<evidence type="ECO:0000256" key="2">
    <source>
        <dbReference type="ARBA" id="ARBA00005300"/>
    </source>
</evidence>
<feature type="coiled-coil region" evidence="8">
    <location>
        <begin position="37"/>
        <end position="64"/>
    </location>
</feature>
<dbReference type="CDD" id="cd09280">
    <property type="entry name" value="RNase_HI_eukaryote_like"/>
    <property type="match status" value="1"/>
</dbReference>
<keyword evidence="8" id="KW-0175">Coiled coil</keyword>
<accession>A0ABM1N012</accession>
<comment type="similarity">
    <text evidence="2 7">Belongs to the RNase H family.</text>
</comment>
<comment type="cofactor">
    <cofactor evidence="7">
        <name>Mg(2+)</name>
        <dbReference type="ChEBI" id="CHEBI:18420"/>
    </cofactor>
</comment>
<protein>
    <recommendedName>
        <fullName evidence="7">Ribonuclease H1</fullName>
        <shortName evidence="7">RNase H1</shortName>
        <ecNumber evidence="7">3.1.26.4</ecNumber>
    </recommendedName>
</protein>
<evidence type="ECO:0000256" key="3">
    <source>
        <dbReference type="ARBA" id="ARBA00022722"/>
    </source>
</evidence>
<comment type="function">
    <text evidence="7">Endonuclease that specifically degrades the RNA of RNA-DNA hybrids.</text>
</comment>
<evidence type="ECO:0000313" key="10">
    <source>
        <dbReference type="Proteomes" id="UP000695000"/>
    </source>
</evidence>